<dbReference type="EMBL" id="JAAGMK010000535">
    <property type="protein sequence ID" value="NEB86185.1"/>
    <property type="molecule type" value="Genomic_DNA"/>
</dbReference>
<accession>A0A6G3SU54</accession>
<organism evidence="1">
    <name type="scientific">Streptomyces anulatus</name>
    <name type="common">Streptomyces chrysomallus</name>
    <dbReference type="NCBI Taxonomy" id="1892"/>
    <lineage>
        <taxon>Bacteria</taxon>
        <taxon>Bacillati</taxon>
        <taxon>Actinomycetota</taxon>
        <taxon>Actinomycetes</taxon>
        <taxon>Kitasatosporales</taxon>
        <taxon>Streptomycetaceae</taxon>
        <taxon>Streptomyces</taxon>
    </lineage>
</organism>
<dbReference type="AlphaFoldDB" id="A0A6G3SU54"/>
<sequence length="46" mass="4766">MTGPAAAVMDHPAPAAAVMDRPAPAAAIRPALLPHPHVFRTEESQP</sequence>
<comment type="caution">
    <text evidence="1">The sequence shown here is derived from an EMBL/GenBank/DDBJ whole genome shotgun (WGS) entry which is preliminary data.</text>
</comment>
<dbReference type="RefSeq" id="WP_164257967.1">
    <property type="nucleotide sequence ID" value="NZ_JAAGLK010000316.1"/>
</dbReference>
<protein>
    <submittedName>
        <fullName evidence="1">Uncharacterized protein</fullName>
    </submittedName>
</protein>
<evidence type="ECO:0000313" key="1">
    <source>
        <dbReference type="EMBL" id="NEB86185.1"/>
    </source>
</evidence>
<gene>
    <name evidence="1" type="ORF">G3I43_18685</name>
</gene>
<name>A0A6G3SU54_STRAQ</name>
<reference evidence="1" key="1">
    <citation type="submission" date="2020-01" db="EMBL/GenBank/DDBJ databases">
        <title>Insect and environment-associated Actinomycetes.</title>
        <authorList>
            <person name="Currrie C."/>
            <person name="Chevrette M."/>
            <person name="Carlson C."/>
            <person name="Stubbendieck R."/>
            <person name="Wendt-Pienkowski E."/>
        </authorList>
    </citation>
    <scope>NUCLEOTIDE SEQUENCE</scope>
    <source>
        <strain evidence="1">SID505</strain>
    </source>
</reference>
<proteinExistence type="predicted"/>